<comment type="caution">
    <text evidence="3">The sequence shown here is derived from an EMBL/GenBank/DDBJ whole genome shotgun (WGS) entry which is preliminary data.</text>
</comment>
<name>A0AAN8N489_9PEZI</name>
<reference evidence="3 4" key="1">
    <citation type="submission" date="2019-10" db="EMBL/GenBank/DDBJ databases">
        <authorList>
            <person name="Palmer J.M."/>
        </authorList>
    </citation>
    <scope>NUCLEOTIDE SEQUENCE [LARGE SCALE GENOMIC DNA]</scope>
    <source>
        <strain evidence="3 4">TWF506</strain>
    </source>
</reference>
<feature type="region of interest" description="Disordered" evidence="1">
    <location>
        <begin position="1"/>
        <end position="23"/>
    </location>
</feature>
<feature type="compositionally biased region" description="Polar residues" evidence="1">
    <location>
        <begin position="9"/>
        <end position="23"/>
    </location>
</feature>
<feature type="domain" description="F-box" evidence="2">
    <location>
        <begin position="23"/>
        <end position="68"/>
    </location>
</feature>
<keyword evidence="4" id="KW-1185">Reference proteome</keyword>
<evidence type="ECO:0000313" key="3">
    <source>
        <dbReference type="EMBL" id="KAK6512991.1"/>
    </source>
</evidence>
<dbReference type="PROSITE" id="PS50181">
    <property type="entry name" value="FBOX"/>
    <property type="match status" value="1"/>
</dbReference>
<dbReference type="EMBL" id="JAVHJM010000006">
    <property type="protein sequence ID" value="KAK6512991.1"/>
    <property type="molecule type" value="Genomic_DNA"/>
</dbReference>
<protein>
    <recommendedName>
        <fullName evidence="2">F-box domain-containing protein</fullName>
    </recommendedName>
</protein>
<evidence type="ECO:0000256" key="1">
    <source>
        <dbReference type="SAM" id="MobiDB-lite"/>
    </source>
</evidence>
<dbReference type="SUPFAM" id="SSF81383">
    <property type="entry name" value="F-box domain"/>
    <property type="match status" value="1"/>
</dbReference>
<accession>A0AAN8N489</accession>
<sequence length="440" mass="50132">MDQVKKQSLGFTSSAKTPGSKRSTNLFSIPPEVWPEITPYLSTEDLKSLSLVSKTYLQCASSALFSRTKLDADSLDAFENGELVDLKAYVRHVTLEGLTYFTAPEAEQAVWMVLDSIPFLPMFPKLNSLEIPCQWVGARFFYAITCRVLEYFSQLPLSQNLRVLKLRHERGNIYPLSIAMNEAFTGNITDTLKSLGFSSLWFETKSTLKEYNFLPNLTELIVEDIWAIDIMSYTHEWTYDVFSLLGCSLGNLRKLSVSCGCLAISKPSWPEGYSADSPEGWTEYHRLFPKTYALVEELSITLNGIFRWEDFDLLHIIFPSLRVLTVNAQSFWNEPHSDAWCWSAWVSLMCFNKLETASLVSPLPIEGVEVRLGPMNRRCGLKGGYGEVSFRGMMKPKDQLEACTLANFFSVIPAERLNYTAFEVTRKEDKLGLRAKWYRQ</sequence>
<dbReference type="InterPro" id="IPR001810">
    <property type="entry name" value="F-box_dom"/>
</dbReference>
<proteinExistence type="predicted"/>
<evidence type="ECO:0000313" key="4">
    <source>
        <dbReference type="Proteomes" id="UP001307849"/>
    </source>
</evidence>
<evidence type="ECO:0000259" key="2">
    <source>
        <dbReference type="PROSITE" id="PS50181"/>
    </source>
</evidence>
<gene>
    <name evidence="3" type="ORF">TWF506_009153</name>
</gene>
<dbReference type="Proteomes" id="UP001307849">
    <property type="component" value="Unassembled WGS sequence"/>
</dbReference>
<organism evidence="3 4">
    <name type="scientific">Arthrobotrys conoides</name>
    <dbReference type="NCBI Taxonomy" id="74498"/>
    <lineage>
        <taxon>Eukaryota</taxon>
        <taxon>Fungi</taxon>
        <taxon>Dikarya</taxon>
        <taxon>Ascomycota</taxon>
        <taxon>Pezizomycotina</taxon>
        <taxon>Orbiliomycetes</taxon>
        <taxon>Orbiliales</taxon>
        <taxon>Orbiliaceae</taxon>
        <taxon>Arthrobotrys</taxon>
    </lineage>
</organism>
<dbReference type="InterPro" id="IPR036047">
    <property type="entry name" value="F-box-like_dom_sf"/>
</dbReference>
<dbReference type="AlphaFoldDB" id="A0AAN8N489"/>